<evidence type="ECO:0000259" key="1">
    <source>
        <dbReference type="Pfam" id="PF01402"/>
    </source>
</evidence>
<name>A0A7R7JG22_9MYCO</name>
<keyword evidence="3" id="KW-1185">Reference proteome</keyword>
<dbReference type="InterPro" id="IPR002145">
    <property type="entry name" value="CopG"/>
</dbReference>
<dbReference type="Proteomes" id="UP000595446">
    <property type="component" value="Chromosome"/>
</dbReference>
<dbReference type="GO" id="GO:0006355">
    <property type="term" value="P:regulation of DNA-templated transcription"/>
    <property type="evidence" value="ECO:0007669"/>
    <property type="project" value="InterPro"/>
</dbReference>
<dbReference type="AlphaFoldDB" id="A0A7R7JG22"/>
<evidence type="ECO:0000313" key="2">
    <source>
        <dbReference type="EMBL" id="BCO34371.1"/>
    </source>
</evidence>
<organism evidence="2 3">
    <name type="scientific">Mycobacterium heckeshornense</name>
    <dbReference type="NCBI Taxonomy" id="110505"/>
    <lineage>
        <taxon>Bacteria</taxon>
        <taxon>Bacillati</taxon>
        <taxon>Actinomycetota</taxon>
        <taxon>Actinomycetes</taxon>
        <taxon>Mycobacteriales</taxon>
        <taxon>Mycobacteriaceae</taxon>
        <taxon>Mycobacterium</taxon>
    </lineage>
</organism>
<dbReference type="SUPFAM" id="SSF47598">
    <property type="entry name" value="Ribbon-helix-helix"/>
    <property type="match status" value="1"/>
</dbReference>
<dbReference type="InterPro" id="IPR010985">
    <property type="entry name" value="Ribbon_hlx_hlx"/>
</dbReference>
<dbReference type="CDD" id="cd21631">
    <property type="entry name" value="RHH_CopG_NikR-like"/>
    <property type="match status" value="1"/>
</dbReference>
<gene>
    <name evidence="2" type="ORF">MHEC_08040</name>
</gene>
<sequence>MYDDVMRTQITLNDEEVELLDRAAEASGASRSELIRRAIRSTYGSRRKEARMAALKRSAGSWRGRDFTGADYVDAVRGDLLTPPERRHELGNFSRYPCG</sequence>
<dbReference type="Gene3D" id="1.10.1220.10">
    <property type="entry name" value="Met repressor-like"/>
    <property type="match status" value="1"/>
</dbReference>
<dbReference type="EMBL" id="AP024237">
    <property type="protein sequence ID" value="BCO34371.1"/>
    <property type="molecule type" value="Genomic_DNA"/>
</dbReference>
<reference evidence="2 3" key="1">
    <citation type="submission" date="2020-12" db="EMBL/GenBank/DDBJ databases">
        <title>Complete genome sequence of Mycobacterium heckeshornense JCM 15655T, closely related to a pathogenic non-tuberculous mycobacterial species Mycobacterium xenopi.</title>
        <authorList>
            <person name="Yoshida M."/>
            <person name="Fukano H."/>
            <person name="Asakura T."/>
            <person name="Suzuki M."/>
            <person name="Hoshino Y."/>
        </authorList>
    </citation>
    <scope>NUCLEOTIDE SEQUENCE [LARGE SCALE GENOMIC DNA]</scope>
    <source>
        <strain evidence="2 3">JCM 15655</strain>
    </source>
</reference>
<proteinExistence type="predicted"/>
<accession>A0A7R7JG22</accession>
<protein>
    <submittedName>
        <fullName evidence="2">Antitoxin</fullName>
    </submittedName>
</protein>
<dbReference type="Pfam" id="PF01402">
    <property type="entry name" value="RHH_1"/>
    <property type="match status" value="1"/>
</dbReference>
<feature type="domain" description="Ribbon-helix-helix protein CopG" evidence="1">
    <location>
        <begin position="6"/>
        <end position="41"/>
    </location>
</feature>
<dbReference type="InterPro" id="IPR013321">
    <property type="entry name" value="Arc_rbn_hlx_hlx"/>
</dbReference>
<evidence type="ECO:0000313" key="3">
    <source>
        <dbReference type="Proteomes" id="UP000595446"/>
    </source>
</evidence>